<accession>A0A395IPM9</accession>
<dbReference type="OrthoDB" id="3545612at2759"/>
<feature type="signal peptide" evidence="1">
    <location>
        <begin position="1"/>
        <end position="15"/>
    </location>
</feature>
<comment type="caution">
    <text evidence="2">The sequence shown here is derived from an EMBL/GenBank/DDBJ whole genome shotgun (WGS) entry which is preliminary data.</text>
</comment>
<gene>
    <name evidence="2" type="ORF">DID88_002587</name>
</gene>
<proteinExistence type="predicted"/>
<keyword evidence="3" id="KW-1185">Reference proteome</keyword>
<protein>
    <recommendedName>
        <fullName evidence="4">Galactose mutarotase N-terminal barrel domain-containing protein</fullName>
    </recommendedName>
</protein>
<dbReference type="AlphaFoldDB" id="A0A395IPM9"/>
<dbReference type="EMBL" id="QKRW01000026">
    <property type="protein sequence ID" value="RAL62101.1"/>
    <property type="molecule type" value="Genomic_DNA"/>
</dbReference>
<evidence type="ECO:0000256" key="1">
    <source>
        <dbReference type="SAM" id="SignalP"/>
    </source>
</evidence>
<organism evidence="2 3">
    <name type="scientific">Monilinia fructigena</name>
    <dbReference type="NCBI Taxonomy" id="38457"/>
    <lineage>
        <taxon>Eukaryota</taxon>
        <taxon>Fungi</taxon>
        <taxon>Dikarya</taxon>
        <taxon>Ascomycota</taxon>
        <taxon>Pezizomycotina</taxon>
        <taxon>Leotiomycetes</taxon>
        <taxon>Helotiales</taxon>
        <taxon>Sclerotiniaceae</taxon>
        <taxon>Monilinia</taxon>
    </lineage>
</organism>
<name>A0A395IPM9_9HELO</name>
<evidence type="ECO:0000313" key="2">
    <source>
        <dbReference type="EMBL" id="RAL62101.1"/>
    </source>
</evidence>
<dbReference type="Proteomes" id="UP000249056">
    <property type="component" value="Unassembled WGS sequence"/>
</dbReference>
<keyword evidence="1" id="KW-0732">Signal</keyword>
<reference evidence="2 3" key="1">
    <citation type="submission" date="2018-06" db="EMBL/GenBank/DDBJ databases">
        <title>Genome Sequence of the Brown Rot Fungal Pathogen Monilinia fructigena.</title>
        <authorList>
            <person name="Landi L."/>
            <person name="De Miccolis Angelini R.M."/>
            <person name="Pollastro S."/>
            <person name="Abate D."/>
            <person name="Faretra F."/>
            <person name="Romanazzi G."/>
        </authorList>
    </citation>
    <scope>NUCLEOTIDE SEQUENCE [LARGE SCALE GENOMIC DNA]</scope>
    <source>
        <strain evidence="2 3">Mfrg269</strain>
    </source>
</reference>
<evidence type="ECO:0000313" key="3">
    <source>
        <dbReference type="Proteomes" id="UP000249056"/>
    </source>
</evidence>
<feature type="chain" id="PRO_5017375495" description="Galactose mutarotase N-terminal barrel domain-containing protein" evidence="1">
    <location>
        <begin position="16"/>
        <end position="170"/>
    </location>
</feature>
<evidence type="ECO:0008006" key="4">
    <source>
        <dbReference type="Google" id="ProtNLM"/>
    </source>
</evidence>
<sequence>MVILICVIPLSLAFAFDRSKVYKNAILKSRDDLELTLSGSTFCDPPAQASCAVIYQIPMESSKDSPVEIRSYDYPCNTFQSLNKDHDDKFHRLDENFDYMTLGNHQKSGYNNVKLSFEAYGDLKGPVRSLVINVGDVQLKVQAISALPTEFDSTSSQKSIIWGAVYACKT</sequence>